<dbReference type="Pfam" id="PF00512">
    <property type="entry name" value="HisKA"/>
    <property type="match status" value="1"/>
</dbReference>
<dbReference type="FunFam" id="3.30.565.10:FF:000006">
    <property type="entry name" value="Sensor histidine kinase WalK"/>
    <property type="match status" value="1"/>
</dbReference>
<dbReference type="InterPro" id="IPR005467">
    <property type="entry name" value="His_kinase_dom"/>
</dbReference>
<evidence type="ECO:0000256" key="5">
    <source>
        <dbReference type="ARBA" id="ARBA00022679"/>
    </source>
</evidence>
<keyword evidence="9" id="KW-0812">Transmembrane</keyword>
<comment type="catalytic activity">
    <reaction evidence="1">
        <text>ATP + protein L-histidine = ADP + protein N-phospho-L-histidine.</text>
        <dbReference type="EC" id="2.7.13.3"/>
    </reaction>
</comment>
<evidence type="ECO:0000313" key="12">
    <source>
        <dbReference type="Proteomes" id="UP000824241"/>
    </source>
</evidence>
<reference evidence="11" key="2">
    <citation type="journal article" date="2021" name="PeerJ">
        <title>Extensive microbial diversity within the chicken gut microbiome revealed by metagenomics and culture.</title>
        <authorList>
            <person name="Gilroy R."/>
            <person name="Ravi A."/>
            <person name="Getino M."/>
            <person name="Pursley I."/>
            <person name="Horton D.L."/>
            <person name="Alikhan N.F."/>
            <person name="Baker D."/>
            <person name="Gharbi K."/>
            <person name="Hall N."/>
            <person name="Watson M."/>
            <person name="Adriaenssens E.M."/>
            <person name="Foster-Nyarko E."/>
            <person name="Jarju S."/>
            <person name="Secka A."/>
            <person name="Antonio M."/>
            <person name="Oren A."/>
            <person name="Chaudhuri R.R."/>
            <person name="La Ragione R."/>
            <person name="Hildebrand F."/>
            <person name="Pallen M.J."/>
        </authorList>
    </citation>
    <scope>NUCLEOTIDE SEQUENCE</scope>
    <source>
        <strain evidence="11">CHK189-12415</strain>
    </source>
</reference>
<dbReference type="InterPro" id="IPR004358">
    <property type="entry name" value="Sig_transdc_His_kin-like_C"/>
</dbReference>
<dbReference type="GO" id="GO:0016036">
    <property type="term" value="P:cellular response to phosphate starvation"/>
    <property type="evidence" value="ECO:0007669"/>
    <property type="project" value="TreeGrafter"/>
</dbReference>
<dbReference type="PANTHER" id="PTHR45453">
    <property type="entry name" value="PHOSPHATE REGULON SENSOR PROTEIN PHOR"/>
    <property type="match status" value="1"/>
</dbReference>
<keyword evidence="9" id="KW-1133">Transmembrane helix</keyword>
<dbReference type="AlphaFoldDB" id="A0A9D1DXQ0"/>
<dbReference type="Gene3D" id="6.10.340.10">
    <property type="match status" value="1"/>
</dbReference>
<dbReference type="Proteomes" id="UP000824241">
    <property type="component" value="Unassembled WGS sequence"/>
</dbReference>
<organism evidence="11 12">
    <name type="scientific">Candidatus Faecivivens stercoravium</name>
    <dbReference type="NCBI Taxonomy" id="2840803"/>
    <lineage>
        <taxon>Bacteria</taxon>
        <taxon>Bacillati</taxon>
        <taxon>Bacillota</taxon>
        <taxon>Clostridia</taxon>
        <taxon>Eubacteriales</taxon>
        <taxon>Oscillospiraceae</taxon>
        <taxon>Oscillospiraceae incertae sedis</taxon>
        <taxon>Candidatus Faecivivens</taxon>
    </lineage>
</organism>
<keyword evidence="4" id="KW-0597">Phosphoprotein</keyword>
<dbReference type="InterPro" id="IPR050351">
    <property type="entry name" value="BphY/WalK/GraS-like"/>
</dbReference>
<dbReference type="FunFam" id="1.10.287.130:FF:000001">
    <property type="entry name" value="Two-component sensor histidine kinase"/>
    <property type="match status" value="1"/>
</dbReference>
<evidence type="ECO:0000256" key="9">
    <source>
        <dbReference type="SAM" id="Phobius"/>
    </source>
</evidence>
<dbReference type="CDD" id="cd00082">
    <property type="entry name" value="HisKA"/>
    <property type="match status" value="1"/>
</dbReference>
<evidence type="ECO:0000256" key="8">
    <source>
        <dbReference type="ARBA" id="ARBA00023136"/>
    </source>
</evidence>
<evidence type="ECO:0000256" key="3">
    <source>
        <dbReference type="ARBA" id="ARBA00012438"/>
    </source>
</evidence>
<dbReference type="PANTHER" id="PTHR45453:SF1">
    <property type="entry name" value="PHOSPHATE REGULON SENSOR PROTEIN PHOR"/>
    <property type="match status" value="1"/>
</dbReference>
<dbReference type="PRINTS" id="PR00344">
    <property type="entry name" value="BCTRLSENSOR"/>
</dbReference>
<dbReference type="EMBL" id="DVHA01000130">
    <property type="protein sequence ID" value="HIR60724.1"/>
    <property type="molecule type" value="Genomic_DNA"/>
</dbReference>
<evidence type="ECO:0000256" key="1">
    <source>
        <dbReference type="ARBA" id="ARBA00000085"/>
    </source>
</evidence>
<evidence type="ECO:0000256" key="2">
    <source>
        <dbReference type="ARBA" id="ARBA00004370"/>
    </source>
</evidence>
<dbReference type="SUPFAM" id="SSF47384">
    <property type="entry name" value="Homodimeric domain of signal transducing histidine kinase"/>
    <property type="match status" value="1"/>
</dbReference>
<dbReference type="SMART" id="SM00388">
    <property type="entry name" value="HisKA"/>
    <property type="match status" value="1"/>
</dbReference>
<dbReference type="Pfam" id="PF02518">
    <property type="entry name" value="HATPase_c"/>
    <property type="match status" value="1"/>
</dbReference>
<dbReference type="GO" id="GO:0004721">
    <property type="term" value="F:phosphoprotein phosphatase activity"/>
    <property type="evidence" value="ECO:0007669"/>
    <property type="project" value="TreeGrafter"/>
</dbReference>
<proteinExistence type="predicted"/>
<reference evidence="11" key="1">
    <citation type="submission" date="2020-10" db="EMBL/GenBank/DDBJ databases">
        <authorList>
            <person name="Gilroy R."/>
        </authorList>
    </citation>
    <scope>NUCLEOTIDE SEQUENCE</scope>
    <source>
        <strain evidence="11">CHK189-12415</strain>
    </source>
</reference>
<dbReference type="PROSITE" id="PS50109">
    <property type="entry name" value="HIS_KIN"/>
    <property type="match status" value="1"/>
</dbReference>
<comment type="subcellular location">
    <subcellularLocation>
        <location evidence="2">Membrane</location>
    </subcellularLocation>
</comment>
<sequence length="498" mass="55250">MKAKFTRRAGGRRPLSIRSWLNRSFIIFTLAMLVILWVLQTVFLDTIYKAITTSQIKEIGAEISAQMFSDDLPETLDSIVTEQQLCAMVVDSHGRLVSSADTLPQCSIHRMSSLGLFYLYAAASQNGGSYLMQVGGDADSWEQSGRWGNPAPVGIPVIINKESIIYVRIVENVDGQERILLLNSVVTPVNATVQTIRYVLVAVTAIMLVIGACISAFLSRRIANPVIRINRSARELPQGNYTPYDGPACREIKELDGTMQQVCQELGQVEQLRRDLIANVSHDLRTPLTLITGYAEVMRDLPGENTPENVQIIIDEANHLTELVNDLLDLSKLQAGTVTIQPERFNLTGLIRETIGRFSKMTAFQGYKLSLEAGADAWVEADRTRITQVVYNLLGNALHYAGDSREILVRQTVEAGEVKVEVIDHGEGIPPDKLPLVWDRYYKIDRVHRRSAVGTGLGLSIVRSVLELHHARYGVESEVGKGSDFWFALPAIPAQLPK</sequence>
<dbReference type="GO" id="GO:0000155">
    <property type="term" value="F:phosphorelay sensor kinase activity"/>
    <property type="evidence" value="ECO:0007669"/>
    <property type="project" value="InterPro"/>
</dbReference>
<dbReference type="GO" id="GO:0005886">
    <property type="term" value="C:plasma membrane"/>
    <property type="evidence" value="ECO:0007669"/>
    <property type="project" value="TreeGrafter"/>
</dbReference>
<feature type="transmembrane region" description="Helical" evidence="9">
    <location>
        <begin position="198"/>
        <end position="218"/>
    </location>
</feature>
<protein>
    <recommendedName>
        <fullName evidence="3">histidine kinase</fullName>
        <ecNumber evidence="3">2.7.13.3</ecNumber>
    </recommendedName>
</protein>
<dbReference type="CDD" id="cd00075">
    <property type="entry name" value="HATPase"/>
    <property type="match status" value="1"/>
</dbReference>
<dbReference type="SUPFAM" id="SSF55874">
    <property type="entry name" value="ATPase domain of HSP90 chaperone/DNA topoisomerase II/histidine kinase"/>
    <property type="match status" value="1"/>
</dbReference>
<dbReference type="InterPro" id="IPR003661">
    <property type="entry name" value="HisK_dim/P_dom"/>
</dbReference>
<name>A0A9D1DXQ0_9FIRM</name>
<accession>A0A9D1DXQ0</accession>
<evidence type="ECO:0000256" key="4">
    <source>
        <dbReference type="ARBA" id="ARBA00022553"/>
    </source>
</evidence>
<evidence type="ECO:0000256" key="6">
    <source>
        <dbReference type="ARBA" id="ARBA00022777"/>
    </source>
</evidence>
<dbReference type="EC" id="2.7.13.3" evidence="3"/>
<comment type="caution">
    <text evidence="11">The sequence shown here is derived from an EMBL/GenBank/DDBJ whole genome shotgun (WGS) entry which is preliminary data.</text>
</comment>
<dbReference type="Gene3D" id="1.10.287.130">
    <property type="match status" value="1"/>
</dbReference>
<dbReference type="InterPro" id="IPR036097">
    <property type="entry name" value="HisK_dim/P_sf"/>
</dbReference>
<feature type="transmembrane region" description="Helical" evidence="9">
    <location>
        <begin position="20"/>
        <end position="39"/>
    </location>
</feature>
<evidence type="ECO:0000259" key="10">
    <source>
        <dbReference type="PROSITE" id="PS50109"/>
    </source>
</evidence>
<dbReference type="InterPro" id="IPR003594">
    <property type="entry name" value="HATPase_dom"/>
</dbReference>
<keyword evidence="8 9" id="KW-0472">Membrane</keyword>
<dbReference type="Gene3D" id="3.30.565.10">
    <property type="entry name" value="Histidine kinase-like ATPase, C-terminal domain"/>
    <property type="match status" value="1"/>
</dbReference>
<keyword evidence="5" id="KW-0808">Transferase</keyword>
<evidence type="ECO:0000313" key="11">
    <source>
        <dbReference type="EMBL" id="HIR60724.1"/>
    </source>
</evidence>
<dbReference type="SMART" id="SM00387">
    <property type="entry name" value="HATPase_c"/>
    <property type="match status" value="1"/>
</dbReference>
<keyword evidence="6 11" id="KW-0418">Kinase</keyword>
<gene>
    <name evidence="11" type="ORF">IAB37_04015</name>
</gene>
<feature type="domain" description="Histidine kinase" evidence="10">
    <location>
        <begin position="279"/>
        <end position="493"/>
    </location>
</feature>
<keyword evidence="7" id="KW-0902">Two-component regulatory system</keyword>
<dbReference type="InterPro" id="IPR036890">
    <property type="entry name" value="HATPase_C_sf"/>
</dbReference>
<evidence type="ECO:0000256" key="7">
    <source>
        <dbReference type="ARBA" id="ARBA00023012"/>
    </source>
</evidence>